<evidence type="ECO:0000256" key="5">
    <source>
        <dbReference type="ARBA" id="ARBA00022840"/>
    </source>
</evidence>
<dbReference type="GO" id="GO:0008993">
    <property type="term" value="F:rhamnulokinase activity"/>
    <property type="evidence" value="ECO:0007669"/>
    <property type="project" value="UniProtKB-EC"/>
</dbReference>
<reference evidence="10 11" key="1">
    <citation type="submission" date="2021-03" db="EMBL/GenBank/DDBJ databases">
        <title>Genomic Encyclopedia of Type Strains, Phase IV (KMG-IV): sequencing the most valuable type-strain genomes for metagenomic binning, comparative biology and taxonomic classification.</title>
        <authorList>
            <person name="Goeker M."/>
        </authorList>
    </citation>
    <scope>NUCLEOTIDE SEQUENCE [LARGE SCALE GENOMIC DNA]</scope>
    <source>
        <strain evidence="10 11">DSM 26675</strain>
    </source>
</reference>
<keyword evidence="7" id="KW-0684">Rhamnose metabolism</keyword>
<dbReference type="EC" id="2.7.1.5" evidence="10"/>
<keyword evidence="5" id="KW-0067">ATP-binding</keyword>
<dbReference type="PIRSF" id="PIRSF000538">
    <property type="entry name" value="GlpK"/>
    <property type="match status" value="1"/>
</dbReference>
<keyword evidence="3" id="KW-0547">Nucleotide-binding</keyword>
<evidence type="ECO:0000313" key="11">
    <source>
        <dbReference type="Proteomes" id="UP001519293"/>
    </source>
</evidence>
<comment type="caution">
    <text evidence="10">The sequence shown here is derived from an EMBL/GenBank/DDBJ whole genome shotgun (WGS) entry which is preliminary data.</text>
</comment>
<keyword evidence="2 10" id="KW-0808">Transferase</keyword>
<name>A0ABS4RBH5_9BACI</name>
<evidence type="ECO:0000256" key="1">
    <source>
        <dbReference type="ARBA" id="ARBA00009156"/>
    </source>
</evidence>
<dbReference type="Proteomes" id="UP001519293">
    <property type="component" value="Unassembled WGS sequence"/>
</dbReference>
<dbReference type="InterPro" id="IPR018485">
    <property type="entry name" value="FGGY_C"/>
</dbReference>
<evidence type="ECO:0000256" key="3">
    <source>
        <dbReference type="ARBA" id="ARBA00022741"/>
    </source>
</evidence>
<dbReference type="Pfam" id="PF02782">
    <property type="entry name" value="FGGY_C"/>
    <property type="match status" value="1"/>
</dbReference>
<dbReference type="InterPro" id="IPR018484">
    <property type="entry name" value="FGGY_N"/>
</dbReference>
<dbReference type="InterPro" id="IPR000577">
    <property type="entry name" value="Carb_kinase_FGGY"/>
</dbReference>
<dbReference type="EMBL" id="JAGIKZ010000002">
    <property type="protein sequence ID" value="MBP2240262.1"/>
    <property type="molecule type" value="Genomic_DNA"/>
</dbReference>
<feature type="domain" description="Carbohydrate kinase FGGY C-terminal" evidence="9">
    <location>
        <begin position="256"/>
        <end position="446"/>
    </location>
</feature>
<evidence type="ECO:0000259" key="8">
    <source>
        <dbReference type="Pfam" id="PF00370"/>
    </source>
</evidence>
<dbReference type="Gene3D" id="3.30.420.40">
    <property type="match status" value="2"/>
</dbReference>
<dbReference type="PANTHER" id="PTHR10196:SF93">
    <property type="entry name" value="L-RHAMNULOKINASE"/>
    <property type="match status" value="1"/>
</dbReference>
<dbReference type="Pfam" id="PF00370">
    <property type="entry name" value="FGGY_N"/>
    <property type="match status" value="1"/>
</dbReference>
<keyword evidence="6" id="KW-1015">Disulfide bond</keyword>
<evidence type="ECO:0000256" key="2">
    <source>
        <dbReference type="ARBA" id="ARBA00022679"/>
    </source>
</evidence>
<evidence type="ECO:0000256" key="7">
    <source>
        <dbReference type="ARBA" id="ARBA00023308"/>
    </source>
</evidence>
<evidence type="ECO:0000259" key="9">
    <source>
        <dbReference type="Pfam" id="PF02782"/>
    </source>
</evidence>
<sequence>MKHVWAFDLGASNGRLMVNSFNGKNMYLEEIHRFSNQPIQLTGHYYWDVLRIYQEMKNGMGKSIQNGYKSVESLSIDTWGVDFGLLSREGELIGNPYSYRDPHTNESIKKIAQKISKEELFARTGVAPAPINTICQLVAIHERNPALLEHADQLLLTPNLLSYFFTGIKANEYTISTTTSLYNVHQKKWDNDLMAELNIPMNLMADIVKTGTILGPTLNSINKELGIYSTQVIAGAGHDTACALAALPITSDSTAFMSCGTWILMGIQVKEPVISREALKWGFTNEGTADGETRLLKNSMGLWLIQQCRSIWSKEGNRITYEEELHSINHSTAFKCLIDPDDPAFFNPSNMVNQLSEYCRQTEQQQPESIGDFLRCILESLSLKYRWVLEKLEQLTSKKIELIHMGGGGIQNDLLCQFTANATNRTVIAGPIEASSIGNALSQWIALGEIKDLKEGREIVANSFPLKIYEPQNQMEWQEAYERFIKLVKRGYLYENQ</sequence>
<protein>
    <submittedName>
        <fullName evidence="10">Rhamnulokinase</fullName>
        <ecNumber evidence="10">2.7.1.5</ecNumber>
    </submittedName>
</protein>
<gene>
    <name evidence="10" type="ORF">J2Z40_000815</name>
</gene>
<dbReference type="PANTHER" id="PTHR10196">
    <property type="entry name" value="SUGAR KINASE"/>
    <property type="match status" value="1"/>
</dbReference>
<dbReference type="InterPro" id="IPR013449">
    <property type="entry name" value="Rhamnulokinase"/>
</dbReference>
<evidence type="ECO:0000256" key="6">
    <source>
        <dbReference type="ARBA" id="ARBA00023157"/>
    </source>
</evidence>
<dbReference type="InterPro" id="IPR043129">
    <property type="entry name" value="ATPase_NBD"/>
</dbReference>
<dbReference type="RefSeq" id="WP_083953882.1">
    <property type="nucleotide sequence ID" value="NZ_JAGIKZ010000002.1"/>
</dbReference>
<evidence type="ECO:0000256" key="4">
    <source>
        <dbReference type="ARBA" id="ARBA00022777"/>
    </source>
</evidence>
<keyword evidence="4" id="KW-0418">Kinase</keyword>
<dbReference type="SUPFAM" id="SSF53067">
    <property type="entry name" value="Actin-like ATPase domain"/>
    <property type="match status" value="2"/>
</dbReference>
<feature type="domain" description="Carbohydrate kinase FGGY N-terminal" evidence="8">
    <location>
        <begin position="6"/>
        <end position="244"/>
    </location>
</feature>
<evidence type="ECO:0000313" key="10">
    <source>
        <dbReference type="EMBL" id="MBP2240262.1"/>
    </source>
</evidence>
<accession>A0ABS4RBH5</accession>
<keyword evidence="11" id="KW-1185">Reference proteome</keyword>
<proteinExistence type="inferred from homology"/>
<comment type="similarity">
    <text evidence="1">Belongs to the FGGY kinase family.</text>
</comment>
<dbReference type="CDD" id="cd07771">
    <property type="entry name" value="ASKHA_NBD_FGGY_RhaB-like"/>
    <property type="match status" value="1"/>
</dbReference>
<organism evidence="10 11">
    <name type="scientific">Cytobacillus eiseniae</name>
    <dbReference type="NCBI Taxonomy" id="762947"/>
    <lineage>
        <taxon>Bacteria</taxon>
        <taxon>Bacillati</taxon>
        <taxon>Bacillota</taxon>
        <taxon>Bacilli</taxon>
        <taxon>Bacillales</taxon>
        <taxon>Bacillaceae</taxon>
        <taxon>Cytobacillus</taxon>
    </lineage>
</organism>